<reference evidence="1 2" key="1">
    <citation type="submission" date="2023-01" db="EMBL/GenBank/DDBJ databases">
        <authorList>
            <person name="Whitehead M."/>
        </authorList>
    </citation>
    <scope>NUCLEOTIDE SEQUENCE [LARGE SCALE GENOMIC DNA]</scope>
</reference>
<evidence type="ECO:0000313" key="1">
    <source>
        <dbReference type="EMBL" id="CAI6364465.1"/>
    </source>
</evidence>
<organism evidence="1 2">
    <name type="scientific">Macrosiphum euphorbiae</name>
    <name type="common">potato aphid</name>
    <dbReference type="NCBI Taxonomy" id="13131"/>
    <lineage>
        <taxon>Eukaryota</taxon>
        <taxon>Metazoa</taxon>
        <taxon>Ecdysozoa</taxon>
        <taxon>Arthropoda</taxon>
        <taxon>Hexapoda</taxon>
        <taxon>Insecta</taxon>
        <taxon>Pterygota</taxon>
        <taxon>Neoptera</taxon>
        <taxon>Paraneoptera</taxon>
        <taxon>Hemiptera</taxon>
        <taxon>Sternorrhyncha</taxon>
        <taxon>Aphidomorpha</taxon>
        <taxon>Aphidoidea</taxon>
        <taxon>Aphididae</taxon>
        <taxon>Macrosiphini</taxon>
        <taxon>Macrosiphum</taxon>
    </lineage>
</organism>
<keyword evidence="2" id="KW-1185">Reference proteome</keyword>
<accession>A0AAV0X855</accession>
<gene>
    <name evidence="1" type="ORF">MEUPH1_LOCUS19287</name>
</gene>
<dbReference type="EMBL" id="CARXXK010000004">
    <property type="protein sequence ID" value="CAI6364465.1"/>
    <property type="molecule type" value="Genomic_DNA"/>
</dbReference>
<proteinExistence type="predicted"/>
<dbReference type="AlphaFoldDB" id="A0AAV0X855"/>
<sequence length="66" mass="7518">MAYRYPDKYDSPRAVAKNSVQRLFHRVVRSGRLVEHCPVQLDPNANGADYQSPSVDDRLCQGKTKI</sequence>
<dbReference type="Proteomes" id="UP001160148">
    <property type="component" value="Unassembled WGS sequence"/>
</dbReference>
<protein>
    <submittedName>
        <fullName evidence="1">Uncharacterized protein</fullName>
    </submittedName>
</protein>
<name>A0AAV0X855_9HEMI</name>
<comment type="caution">
    <text evidence="1">The sequence shown here is derived from an EMBL/GenBank/DDBJ whole genome shotgun (WGS) entry which is preliminary data.</text>
</comment>
<evidence type="ECO:0000313" key="2">
    <source>
        <dbReference type="Proteomes" id="UP001160148"/>
    </source>
</evidence>